<reference evidence="2" key="4">
    <citation type="submission" date="2024-05" db="EMBL/GenBank/DDBJ databases">
        <authorList>
            <person name="Sun Q."/>
            <person name="Zhou Y."/>
        </authorList>
    </citation>
    <scope>NUCLEOTIDE SEQUENCE</scope>
    <source>
        <strain evidence="2">CGMCC 1.15931</strain>
    </source>
</reference>
<evidence type="ECO:0000313" key="4">
    <source>
        <dbReference type="Proteomes" id="UP000430634"/>
    </source>
</evidence>
<comment type="caution">
    <text evidence="3">The sequence shown here is derived from an EMBL/GenBank/DDBJ whole genome shotgun (WGS) entry which is preliminary data.</text>
</comment>
<dbReference type="RefSeq" id="WP_155470252.1">
    <property type="nucleotide sequence ID" value="NZ_BMKG01000021.1"/>
</dbReference>
<dbReference type="PANTHER" id="PTHR46623:SF6">
    <property type="entry name" value="ALPHA_BETA-HYDROLASES SUPERFAMILY PROTEIN"/>
    <property type="match status" value="1"/>
</dbReference>
<name>A0A6I3SUY3_9BURK</name>
<dbReference type="InterPro" id="IPR002925">
    <property type="entry name" value="Dienelactn_hydro"/>
</dbReference>
<reference evidence="3 4" key="3">
    <citation type="submission" date="2019-11" db="EMBL/GenBank/DDBJ databases">
        <title>Type strains purchased from KCTC, JCM and DSMZ.</title>
        <authorList>
            <person name="Lu H."/>
        </authorList>
    </citation>
    <scope>NUCLEOTIDE SEQUENCE [LARGE SCALE GENOMIC DNA]</scope>
    <source>
        <strain evidence="3 4">KCTC 52429</strain>
    </source>
</reference>
<sequence length="232" mass="24775">MDSNSRWIDVQGDDGTFQGYLALPRTGSGPGIVLIQEIFGVNAHIRAVAEQYAADGYVVLAPDLFWRQGAHIELGYDDGDWKKAVALKGATDTAKAVADVAAAVRTLRALPGVGPKVASIGYCFGGLLSYLTAANGTVDAAIAYYGGGIQNQLDRADDVAIPLLLHFGGKDSHIPQDAVKSIAERFGDRDNVEIHIYPDAEHGFNCSHRASYHQRSAVEAHGHSLLFLSENA</sequence>
<dbReference type="AlphaFoldDB" id="A0A6I3SUY3"/>
<dbReference type="SUPFAM" id="SSF53474">
    <property type="entry name" value="alpha/beta-Hydrolases"/>
    <property type="match status" value="1"/>
</dbReference>
<dbReference type="InterPro" id="IPR051049">
    <property type="entry name" value="Dienelactone_hydrolase-like"/>
</dbReference>
<dbReference type="Proteomes" id="UP000430634">
    <property type="component" value="Unassembled WGS sequence"/>
</dbReference>
<organism evidence="3 4">
    <name type="scientific">Pseudoduganella buxea</name>
    <dbReference type="NCBI Taxonomy" id="1949069"/>
    <lineage>
        <taxon>Bacteria</taxon>
        <taxon>Pseudomonadati</taxon>
        <taxon>Pseudomonadota</taxon>
        <taxon>Betaproteobacteria</taxon>
        <taxon>Burkholderiales</taxon>
        <taxon>Oxalobacteraceae</taxon>
        <taxon>Telluria group</taxon>
        <taxon>Pseudoduganella</taxon>
    </lineage>
</organism>
<dbReference type="PANTHER" id="PTHR46623">
    <property type="entry name" value="CARBOXYMETHYLENEBUTENOLIDASE-RELATED"/>
    <property type="match status" value="1"/>
</dbReference>
<evidence type="ECO:0000259" key="1">
    <source>
        <dbReference type="Pfam" id="PF01738"/>
    </source>
</evidence>
<reference evidence="5" key="2">
    <citation type="journal article" date="2019" name="Int. J. Syst. Evol. Microbiol.">
        <title>The Global Catalogue of Microorganisms (GCM) 10K type strain sequencing project: providing services to taxonomists for standard genome sequencing and annotation.</title>
        <authorList>
            <consortium name="The Broad Institute Genomics Platform"/>
            <consortium name="The Broad Institute Genome Sequencing Center for Infectious Disease"/>
            <person name="Wu L."/>
            <person name="Ma J."/>
        </authorList>
    </citation>
    <scope>NUCLEOTIDE SEQUENCE [LARGE SCALE GENOMIC DNA]</scope>
    <source>
        <strain evidence="5">CGMCC 1.15931</strain>
    </source>
</reference>
<keyword evidence="3" id="KW-0378">Hydrolase</keyword>
<evidence type="ECO:0000313" key="2">
    <source>
        <dbReference type="EMBL" id="GGC16683.1"/>
    </source>
</evidence>
<accession>A0A6I3SUY3</accession>
<dbReference type="GO" id="GO:0016787">
    <property type="term" value="F:hydrolase activity"/>
    <property type="evidence" value="ECO:0007669"/>
    <property type="project" value="UniProtKB-KW"/>
</dbReference>
<dbReference type="Gene3D" id="3.40.50.1820">
    <property type="entry name" value="alpha/beta hydrolase"/>
    <property type="match status" value="1"/>
</dbReference>
<feature type="domain" description="Dienelactone hydrolase" evidence="1">
    <location>
        <begin position="17"/>
        <end position="228"/>
    </location>
</feature>
<dbReference type="InterPro" id="IPR029058">
    <property type="entry name" value="AB_hydrolase_fold"/>
</dbReference>
<dbReference type="Pfam" id="PF01738">
    <property type="entry name" value="DLH"/>
    <property type="match status" value="1"/>
</dbReference>
<evidence type="ECO:0000313" key="5">
    <source>
        <dbReference type="Proteomes" id="UP000622638"/>
    </source>
</evidence>
<dbReference type="Proteomes" id="UP000622638">
    <property type="component" value="Unassembled WGS sequence"/>
</dbReference>
<protein>
    <submittedName>
        <fullName evidence="2">Carboxymethylenebutenolidase</fullName>
    </submittedName>
    <submittedName>
        <fullName evidence="3">Dienelactone hydrolase family protein</fullName>
    </submittedName>
</protein>
<proteinExistence type="predicted"/>
<evidence type="ECO:0000313" key="3">
    <source>
        <dbReference type="EMBL" id="MTV52933.1"/>
    </source>
</evidence>
<dbReference type="EMBL" id="WNKZ01000019">
    <property type="protein sequence ID" value="MTV52933.1"/>
    <property type="molecule type" value="Genomic_DNA"/>
</dbReference>
<dbReference type="EMBL" id="BMKG01000021">
    <property type="protein sequence ID" value="GGC16683.1"/>
    <property type="molecule type" value="Genomic_DNA"/>
</dbReference>
<keyword evidence="5" id="KW-1185">Reference proteome</keyword>
<gene>
    <name evidence="2" type="ORF">GCM10011572_42510</name>
    <name evidence="3" type="ORF">GM672_09340</name>
</gene>
<reference evidence="2" key="1">
    <citation type="journal article" date="2014" name="Int. J. Syst. Evol. Microbiol.">
        <title>Complete genome of a new Firmicutes species belonging to the dominant human colonic microbiota ('Ruminococcus bicirculans') reveals two chromosomes and a selective capacity to utilize plant glucans.</title>
        <authorList>
            <consortium name="NISC Comparative Sequencing Program"/>
            <person name="Wegmann U."/>
            <person name="Louis P."/>
            <person name="Goesmann A."/>
            <person name="Henrissat B."/>
            <person name="Duncan S.H."/>
            <person name="Flint H.J."/>
        </authorList>
    </citation>
    <scope>NUCLEOTIDE SEQUENCE</scope>
    <source>
        <strain evidence="2">CGMCC 1.15931</strain>
    </source>
</reference>
<dbReference type="OrthoDB" id="62567at2"/>